<dbReference type="GO" id="GO:0008834">
    <property type="term" value="F:ditrans,polycis-undecaprenyl-diphosphate synthase [(2E,6E)-farnesyl-diphosphate specific] activity"/>
    <property type="evidence" value="ECO:0007669"/>
    <property type="project" value="UniProtKB-UniRule"/>
</dbReference>
<sequence>MAKVDVADQVLEFYSESIPQHVGIIMDGNGRWAQQKGMPRVYGHKKGVDAVREAVKFSRKVGIKSLTLFAFSSENWKRPEDEVSGLMELFMLVLTREVKTLHKNNVRLKIVGDLDGFSKSIQDKVVSAHELTKDNTGLILNVAANYGGRWDIVQASKILAEKVKSNELNSGDITEELFDSVTSFSDQAPLDLMIRTGGEMRISNFLLWQAAYAELYFTPLYWPDFKDQTFAQAIESFAGTERRFGLTGEQVKD</sequence>
<dbReference type="CDD" id="cd00475">
    <property type="entry name" value="Cis_IPPS"/>
    <property type="match status" value="1"/>
</dbReference>
<dbReference type="EC" id="2.5.1.31" evidence="2"/>
<dbReference type="PANTHER" id="PTHR10291:SF0">
    <property type="entry name" value="DEHYDRODOLICHYL DIPHOSPHATE SYNTHASE 2"/>
    <property type="match status" value="1"/>
</dbReference>
<comment type="cofactor">
    <cofactor evidence="2">
        <name>Mg(2+)</name>
        <dbReference type="ChEBI" id="CHEBI:18420"/>
    </cofactor>
    <text evidence="2">Binds 2 magnesium ions per subunit.</text>
</comment>
<dbReference type="NCBIfam" id="NF011405">
    <property type="entry name" value="PRK14830.1"/>
    <property type="match status" value="1"/>
</dbReference>
<feature type="binding site" evidence="2">
    <location>
        <position position="32"/>
    </location>
    <ligand>
        <name>substrate</name>
    </ligand>
</feature>
<dbReference type="EMBL" id="MSCH01000003">
    <property type="protein sequence ID" value="PQJ53667.1"/>
    <property type="molecule type" value="Genomic_DNA"/>
</dbReference>
<gene>
    <name evidence="2" type="primary">uppS</name>
    <name evidence="3" type="ORF">BTO11_08300</name>
</gene>
<dbReference type="GO" id="GO:0009252">
    <property type="term" value="P:peptidoglycan biosynthetic process"/>
    <property type="evidence" value="ECO:0007669"/>
    <property type="project" value="UniProtKB-UniRule"/>
</dbReference>
<feature type="binding site" evidence="2">
    <location>
        <begin position="28"/>
        <end position="31"/>
    </location>
    <ligand>
        <name>substrate</name>
    </ligand>
</feature>
<reference evidence="3 4" key="1">
    <citation type="submission" date="2016-12" db="EMBL/GenBank/DDBJ databases">
        <title>Diversity of luminous bacteria.</title>
        <authorList>
            <person name="Yoshizawa S."/>
            <person name="Kogure K."/>
        </authorList>
    </citation>
    <scope>NUCLEOTIDE SEQUENCE [LARGE SCALE GENOMIC DNA]</scope>
    <source>
        <strain evidence="3 4">SA4-48</strain>
    </source>
</reference>
<dbReference type="Proteomes" id="UP000239007">
    <property type="component" value="Unassembled WGS sequence"/>
</dbReference>
<comment type="similarity">
    <text evidence="2">Belongs to the UPP synthase family.</text>
</comment>
<dbReference type="GO" id="GO:0005829">
    <property type="term" value="C:cytosol"/>
    <property type="evidence" value="ECO:0007669"/>
    <property type="project" value="TreeGrafter"/>
</dbReference>
<dbReference type="OrthoDB" id="4191603at2"/>
<name>A0A2S7UUN6_9GAMM</name>
<dbReference type="PROSITE" id="PS01066">
    <property type="entry name" value="UPP_SYNTHASE"/>
    <property type="match status" value="1"/>
</dbReference>
<feature type="binding site" evidence="2">
    <location>
        <position position="195"/>
    </location>
    <ligand>
        <name>substrate</name>
    </ligand>
</feature>
<organism evidence="3 4">
    <name type="scientific">Psychrosphaera saromensis</name>
    <dbReference type="NCBI Taxonomy" id="716813"/>
    <lineage>
        <taxon>Bacteria</taxon>
        <taxon>Pseudomonadati</taxon>
        <taxon>Pseudomonadota</taxon>
        <taxon>Gammaproteobacteria</taxon>
        <taxon>Alteromonadales</taxon>
        <taxon>Pseudoalteromonadaceae</taxon>
        <taxon>Psychrosphaera</taxon>
    </lineage>
</organism>
<dbReference type="FunFam" id="3.40.1180.10:FF:000001">
    <property type="entry name" value="(2E,6E)-farnesyl-diphosphate-specific ditrans,polycis-undecaprenyl-diphosphate synthase"/>
    <property type="match status" value="1"/>
</dbReference>
<keyword evidence="4" id="KW-1185">Reference proteome</keyword>
<evidence type="ECO:0000256" key="2">
    <source>
        <dbReference type="HAMAP-Rule" id="MF_01139"/>
    </source>
</evidence>
<dbReference type="GO" id="GO:0008360">
    <property type="term" value="P:regulation of cell shape"/>
    <property type="evidence" value="ECO:0007669"/>
    <property type="project" value="UniProtKB-KW"/>
</dbReference>
<dbReference type="InterPro" id="IPR036424">
    <property type="entry name" value="UPP_synth-like_sf"/>
</dbReference>
<keyword evidence="2" id="KW-0460">Magnesium</keyword>
<dbReference type="GO" id="GO:0016094">
    <property type="term" value="P:polyprenol biosynthetic process"/>
    <property type="evidence" value="ECO:0007669"/>
    <property type="project" value="TreeGrafter"/>
</dbReference>
<dbReference type="GO" id="GO:0000287">
    <property type="term" value="F:magnesium ion binding"/>
    <property type="evidence" value="ECO:0007669"/>
    <property type="project" value="UniProtKB-UniRule"/>
</dbReference>
<dbReference type="HAMAP" id="MF_01139">
    <property type="entry name" value="ISPT"/>
    <property type="match status" value="1"/>
</dbReference>
<keyword evidence="2" id="KW-0133">Cell shape</keyword>
<keyword evidence="2" id="KW-0573">Peptidoglycan synthesis</keyword>
<evidence type="ECO:0000313" key="4">
    <source>
        <dbReference type="Proteomes" id="UP000239007"/>
    </source>
</evidence>
<dbReference type="SUPFAM" id="SSF64005">
    <property type="entry name" value="Undecaprenyl diphosphate synthase"/>
    <property type="match status" value="1"/>
</dbReference>
<comment type="catalytic activity">
    <reaction evidence="2">
        <text>8 isopentenyl diphosphate + (2E,6E)-farnesyl diphosphate = di-trans,octa-cis-undecaprenyl diphosphate + 8 diphosphate</text>
        <dbReference type="Rhea" id="RHEA:27551"/>
        <dbReference type="ChEBI" id="CHEBI:33019"/>
        <dbReference type="ChEBI" id="CHEBI:58405"/>
        <dbReference type="ChEBI" id="CHEBI:128769"/>
        <dbReference type="ChEBI" id="CHEBI:175763"/>
        <dbReference type="EC" id="2.5.1.31"/>
    </reaction>
</comment>
<feature type="binding site" evidence="2">
    <location>
        <begin position="201"/>
        <end position="203"/>
    </location>
    <ligand>
        <name>substrate</name>
    </ligand>
</feature>
<comment type="subunit">
    <text evidence="2">Homodimer.</text>
</comment>
<dbReference type="PANTHER" id="PTHR10291">
    <property type="entry name" value="DEHYDRODOLICHYL DIPHOSPHATE SYNTHASE FAMILY MEMBER"/>
    <property type="match status" value="1"/>
</dbReference>
<feature type="binding site" evidence="2">
    <location>
        <position position="44"/>
    </location>
    <ligand>
        <name>substrate</name>
    </ligand>
</feature>
<feature type="binding site" evidence="2">
    <location>
        <position position="76"/>
    </location>
    <ligand>
        <name>substrate</name>
    </ligand>
</feature>
<evidence type="ECO:0000313" key="3">
    <source>
        <dbReference type="EMBL" id="PQJ53667.1"/>
    </source>
</evidence>
<dbReference type="NCBIfam" id="TIGR00055">
    <property type="entry name" value="uppS"/>
    <property type="match status" value="1"/>
</dbReference>
<feature type="binding site" evidence="2">
    <location>
        <begin position="72"/>
        <end position="74"/>
    </location>
    <ligand>
        <name>substrate</name>
    </ligand>
</feature>
<dbReference type="InterPro" id="IPR001441">
    <property type="entry name" value="UPP_synth-like"/>
</dbReference>
<protein>
    <recommendedName>
        <fullName evidence="2">Ditrans,polycis-undecaprenyl-diphosphate synthase ((2E,6E)-farnesyl-diphosphate specific)</fullName>
        <ecNumber evidence="2">2.5.1.31</ecNumber>
    </recommendedName>
    <alternativeName>
        <fullName evidence="2">Ditrans,polycis-undecaprenylcistransferase</fullName>
    </alternativeName>
    <alternativeName>
        <fullName evidence="2">Undecaprenyl diphosphate synthase</fullName>
        <shortName evidence="2">UDS</shortName>
    </alternativeName>
    <alternativeName>
        <fullName evidence="2">Undecaprenyl pyrophosphate synthase</fullName>
        <shortName evidence="2">UPP synthase</shortName>
    </alternativeName>
</protein>
<dbReference type="RefSeq" id="WP_105052158.1">
    <property type="nucleotide sequence ID" value="NZ_BMYG01000002.1"/>
</dbReference>
<dbReference type="Pfam" id="PF01255">
    <property type="entry name" value="Prenyltransf"/>
    <property type="match status" value="1"/>
</dbReference>
<evidence type="ECO:0000256" key="1">
    <source>
        <dbReference type="ARBA" id="ARBA00022679"/>
    </source>
</evidence>
<feature type="active site" description="Proton acceptor" evidence="2">
    <location>
        <position position="75"/>
    </location>
</feature>
<proteinExistence type="inferred from homology"/>
<dbReference type="AlphaFoldDB" id="A0A2S7UUN6"/>
<comment type="function">
    <text evidence="2">Catalyzes the sequential condensation of isopentenyl diphosphate (IPP) with (2E,6E)-farnesyl diphosphate (E,E-FPP) to yield (2Z,6Z,10Z,14Z,18Z,22Z,26Z,30Z,34E,38E)-undecaprenyl diphosphate (di-trans,octa-cis-UPP). UPP is the precursor of glycosyl carrier lipid in the biosynthesis of bacterial cell wall polysaccharide components such as peptidoglycan and lipopolysaccharide.</text>
</comment>
<feature type="binding site" evidence="2">
    <location>
        <position position="40"/>
    </location>
    <ligand>
        <name>substrate</name>
    </ligand>
</feature>
<keyword evidence="2" id="KW-0479">Metal-binding</keyword>
<feature type="binding site" evidence="2">
    <location>
        <position position="27"/>
    </location>
    <ligand>
        <name>Mg(2+)</name>
        <dbReference type="ChEBI" id="CHEBI:18420"/>
    </ligand>
</feature>
<comment type="caution">
    <text evidence="3">The sequence shown here is derived from an EMBL/GenBank/DDBJ whole genome shotgun (WGS) entry which is preliminary data.</text>
</comment>
<dbReference type="Gene3D" id="3.40.1180.10">
    <property type="entry name" value="Decaprenyl diphosphate synthase-like"/>
    <property type="match status" value="1"/>
</dbReference>
<dbReference type="GO" id="GO:0071555">
    <property type="term" value="P:cell wall organization"/>
    <property type="evidence" value="ECO:0007669"/>
    <property type="project" value="UniProtKB-KW"/>
</dbReference>
<feature type="binding site" evidence="2">
    <location>
        <position position="78"/>
    </location>
    <ligand>
        <name>substrate</name>
    </ligand>
</feature>
<feature type="binding site" evidence="2">
    <location>
        <position position="214"/>
    </location>
    <ligand>
        <name>Mg(2+)</name>
        <dbReference type="ChEBI" id="CHEBI:18420"/>
    </ligand>
</feature>
<accession>A0A2S7UUN6</accession>
<keyword evidence="2" id="KW-0961">Cell wall biogenesis/degradation</keyword>
<feature type="active site" evidence="2">
    <location>
        <position position="27"/>
    </location>
</feature>
<keyword evidence="1 2" id="KW-0808">Transferase</keyword>
<dbReference type="InterPro" id="IPR018520">
    <property type="entry name" value="UPP_synth-like_CS"/>
</dbReference>